<accession>A0A1I5S8X7</accession>
<reference evidence="1 2" key="1">
    <citation type="submission" date="2016-10" db="EMBL/GenBank/DDBJ databases">
        <authorList>
            <person name="de Groot N.N."/>
        </authorList>
    </citation>
    <scope>NUCLEOTIDE SEQUENCE [LARGE SCALE GENOMIC DNA]</scope>
    <source>
        <strain evidence="1 2">DSM 28286</strain>
    </source>
</reference>
<sequence length="324" mass="38100">MPDGFLLNSIIMATGGEKYLDKPIIIIGSGRSGTTIMSEIIFQHEDLAWHSNWQEIIVFTPLINLLRPLMNNKFWRFKRFYKYVGVSKNTRQKHQSKIDLVLFNPIERYNFWEHITGKRIDFSRGFLMNEKATPDEVKRIRSFLNKQVKYQGKKRLIMKFTGPARLEYLTSIFPDAVIVNVIREPVATVRSWLEVGFWQRMGIDKLWWRGAYTQEEITYAETIKDKPALITALQYKKLMEATQQEINKLGLDVYECRYEDFVKDPKTFIHKMMDFMQLPPSKNVDAYLENMIVDNRNERQSASKKSAMPEETKQQILAITGNYS</sequence>
<dbReference type="InterPro" id="IPR052736">
    <property type="entry name" value="Stf3_sulfotransferase"/>
</dbReference>
<dbReference type="Pfam" id="PF13469">
    <property type="entry name" value="Sulfotransfer_3"/>
    <property type="match status" value="1"/>
</dbReference>
<dbReference type="OrthoDB" id="9785185at2"/>
<dbReference type="GO" id="GO:0016740">
    <property type="term" value="F:transferase activity"/>
    <property type="evidence" value="ECO:0007669"/>
    <property type="project" value="UniProtKB-KW"/>
</dbReference>
<dbReference type="Proteomes" id="UP000199031">
    <property type="component" value="Unassembled WGS sequence"/>
</dbReference>
<gene>
    <name evidence="1" type="ORF">SAMN05444277_101644</name>
</gene>
<organism evidence="1 2">
    <name type="scientific">Parafilimonas terrae</name>
    <dbReference type="NCBI Taxonomy" id="1465490"/>
    <lineage>
        <taxon>Bacteria</taxon>
        <taxon>Pseudomonadati</taxon>
        <taxon>Bacteroidota</taxon>
        <taxon>Chitinophagia</taxon>
        <taxon>Chitinophagales</taxon>
        <taxon>Chitinophagaceae</taxon>
        <taxon>Parafilimonas</taxon>
    </lineage>
</organism>
<dbReference type="STRING" id="1465490.SAMN05444277_101644"/>
<keyword evidence="1" id="KW-0808">Transferase</keyword>
<dbReference type="PANTHER" id="PTHR36451:SF1">
    <property type="entry name" value="OMEGA-HYDROXY-BETA-DIHYDROMENAQUINONE-9 SULFOTRANSFERASE STF3"/>
    <property type="match status" value="1"/>
</dbReference>
<dbReference type="Gene3D" id="3.40.50.300">
    <property type="entry name" value="P-loop containing nucleotide triphosphate hydrolases"/>
    <property type="match status" value="1"/>
</dbReference>
<dbReference type="PANTHER" id="PTHR36451">
    <property type="entry name" value="PAPS-DEPENDENT SULFOTRANSFERASE STF3"/>
    <property type="match status" value="1"/>
</dbReference>
<dbReference type="AlphaFoldDB" id="A0A1I5S8X7"/>
<protein>
    <submittedName>
        <fullName evidence="1">Sulfotransferase family protein</fullName>
    </submittedName>
</protein>
<name>A0A1I5S8X7_9BACT</name>
<evidence type="ECO:0000313" key="2">
    <source>
        <dbReference type="Proteomes" id="UP000199031"/>
    </source>
</evidence>
<dbReference type="InterPro" id="IPR027417">
    <property type="entry name" value="P-loop_NTPase"/>
</dbReference>
<dbReference type="EMBL" id="FOXQ01000001">
    <property type="protein sequence ID" value="SFP67172.1"/>
    <property type="molecule type" value="Genomic_DNA"/>
</dbReference>
<keyword evidence="2" id="KW-1185">Reference proteome</keyword>
<evidence type="ECO:0000313" key="1">
    <source>
        <dbReference type="EMBL" id="SFP67172.1"/>
    </source>
</evidence>
<proteinExistence type="predicted"/>
<dbReference type="SUPFAM" id="SSF52540">
    <property type="entry name" value="P-loop containing nucleoside triphosphate hydrolases"/>
    <property type="match status" value="1"/>
</dbReference>